<protein>
    <submittedName>
        <fullName evidence="2">Prolyl-tRNA editing enzyme YbaK/EbsC (Cys-tRNA(Pro) deacylase)</fullName>
    </submittedName>
</protein>
<dbReference type="AlphaFoldDB" id="A0A7W7VJ78"/>
<dbReference type="Gene3D" id="3.90.960.10">
    <property type="entry name" value="YbaK/aminoacyl-tRNA synthetase-associated domain"/>
    <property type="match status" value="1"/>
</dbReference>
<dbReference type="CDD" id="cd04939">
    <property type="entry name" value="PA2301"/>
    <property type="match status" value="1"/>
</dbReference>
<dbReference type="Proteomes" id="UP000520767">
    <property type="component" value="Unassembled WGS sequence"/>
</dbReference>
<dbReference type="EMBL" id="JACHJQ010000011">
    <property type="protein sequence ID" value="MBB4911790.1"/>
    <property type="molecule type" value="Genomic_DNA"/>
</dbReference>
<reference evidence="2 3" key="1">
    <citation type="submission" date="2020-08" db="EMBL/GenBank/DDBJ databases">
        <title>Genomic Encyclopedia of Type Strains, Phase III (KMG-III): the genomes of soil and plant-associated and newly described type strains.</title>
        <authorList>
            <person name="Whitman W."/>
        </authorList>
    </citation>
    <scope>NUCLEOTIDE SEQUENCE [LARGE SCALE GENOMIC DNA]</scope>
    <source>
        <strain evidence="2 3">CECT 8960</strain>
    </source>
</reference>
<keyword evidence="3" id="KW-1185">Reference proteome</keyword>
<name>A0A7W7VJ78_9PSEU</name>
<sequence length="181" mass="18222">MVRWTIAGSLAVSQAADHPELLADPVAKALAALPDPADVGVAAIDPDLADTAAFCEAYGSPLTASANCVVVAGKRAGEERFAACLVLATTRADVNGVVRKRLDVRKASFAPMDTAVELTGMAYGGITPLGLPPEWPVLVDAAVAAAPELVIGSGVRGSKLLITGATLAALPNADVIAGLGR</sequence>
<gene>
    <name evidence="2" type="ORF">FHR82_008061</name>
</gene>
<feature type="domain" description="YbaK/aminoacyl-tRNA synthetase-associated" evidence="1">
    <location>
        <begin position="46"/>
        <end position="168"/>
    </location>
</feature>
<proteinExistence type="predicted"/>
<accession>A0A7W7VJ78</accession>
<dbReference type="PANTHER" id="PTHR30411">
    <property type="entry name" value="CYTOPLASMIC PROTEIN"/>
    <property type="match status" value="1"/>
</dbReference>
<dbReference type="Pfam" id="PF04073">
    <property type="entry name" value="tRNA_edit"/>
    <property type="match status" value="1"/>
</dbReference>
<dbReference type="GO" id="GO:0002161">
    <property type="term" value="F:aminoacyl-tRNA deacylase activity"/>
    <property type="evidence" value="ECO:0007669"/>
    <property type="project" value="InterPro"/>
</dbReference>
<organism evidence="2 3">
    <name type="scientific">Actinophytocola algeriensis</name>
    <dbReference type="NCBI Taxonomy" id="1768010"/>
    <lineage>
        <taxon>Bacteria</taxon>
        <taxon>Bacillati</taxon>
        <taxon>Actinomycetota</taxon>
        <taxon>Actinomycetes</taxon>
        <taxon>Pseudonocardiales</taxon>
        <taxon>Pseudonocardiaceae</taxon>
    </lineage>
</organism>
<evidence type="ECO:0000313" key="3">
    <source>
        <dbReference type="Proteomes" id="UP000520767"/>
    </source>
</evidence>
<comment type="caution">
    <text evidence="2">The sequence shown here is derived from an EMBL/GenBank/DDBJ whole genome shotgun (WGS) entry which is preliminary data.</text>
</comment>
<dbReference type="RefSeq" id="WP_184815796.1">
    <property type="nucleotide sequence ID" value="NZ_JACHJQ010000011.1"/>
</dbReference>
<dbReference type="InterPro" id="IPR007214">
    <property type="entry name" value="YbaK/aa-tRNA-synth-assoc-dom"/>
</dbReference>
<dbReference type="InterPro" id="IPR036754">
    <property type="entry name" value="YbaK/aa-tRNA-synt-asso_dom_sf"/>
</dbReference>
<evidence type="ECO:0000313" key="2">
    <source>
        <dbReference type="EMBL" id="MBB4911790.1"/>
    </source>
</evidence>
<dbReference type="PANTHER" id="PTHR30411:SF1">
    <property type="entry name" value="CYTOPLASMIC PROTEIN"/>
    <property type="match status" value="1"/>
</dbReference>
<dbReference type="SUPFAM" id="SSF55826">
    <property type="entry name" value="YbaK/ProRS associated domain"/>
    <property type="match status" value="1"/>
</dbReference>
<evidence type="ECO:0000259" key="1">
    <source>
        <dbReference type="Pfam" id="PF04073"/>
    </source>
</evidence>